<dbReference type="AlphaFoldDB" id="A0A1T3P396"/>
<keyword evidence="2" id="KW-1185">Reference proteome</keyword>
<proteinExistence type="predicted"/>
<reference evidence="1 2" key="1">
    <citation type="submission" date="2017-03" db="EMBL/GenBank/DDBJ databases">
        <title>Draft genome sequence of Streptomyces scabrisporus NF3, endophyte isolated from Amphipterygium adstringens.</title>
        <authorList>
            <person name="Vazquez M."/>
            <person name="Ceapa C.D."/>
            <person name="Rodriguez Luna D."/>
            <person name="Sanchez Esquivel S."/>
        </authorList>
    </citation>
    <scope>NUCLEOTIDE SEQUENCE [LARGE SCALE GENOMIC DNA]</scope>
    <source>
        <strain evidence="1 2">NF3</strain>
    </source>
</reference>
<name>A0A1T3P396_9ACTN</name>
<sequence>MTRGPGDDERRKLLREYREFIRTSHPDRGGDPAEFVAGLERFRALIDAAGPPAPIRSGAAAETTVYRRGRLPGRLWRQLTERQRRRNNPRVE</sequence>
<dbReference type="EMBL" id="MWQN01000001">
    <property type="protein sequence ID" value="OPC83425.1"/>
    <property type="molecule type" value="Genomic_DNA"/>
</dbReference>
<dbReference type="Proteomes" id="UP000190037">
    <property type="component" value="Unassembled WGS sequence"/>
</dbReference>
<accession>A0A1T3P396</accession>
<gene>
    <name evidence="1" type="ORF">B4N89_22985</name>
</gene>
<evidence type="ECO:0000313" key="2">
    <source>
        <dbReference type="Proteomes" id="UP000190037"/>
    </source>
</evidence>
<comment type="caution">
    <text evidence="1">The sequence shown here is derived from an EMBL/GenBank/DDBJ whole genome shotgun (WGS) entry which is preliminary data.</text>
</comment>
<protein>
    <submittedName>
        <fullName evidence="1">Uncharacterized protein</fullName>
    </submittedName>
</protein>
<dbReference type="OrthoDB" id="5198651at2"/>
<dbReference type="STRING" id="159449.B4N89_22985"/>
<evidence type="ECO:0000313" key="1">
    <source>
        <dbReference type="EMBL" id="OPC83425.1"/>
    </source>
</evidence>
<dbReference type="RefSeq" id="WP_078977716.1">
    <property type="nucleotide sequence ID" value="NZ_MWQN01000001.1"/>
</dbReference>
<organism evidence="1 2">
    <name type="scientific">Embleya scabrispora</name>
    <dbReference type="NCBI Taxonomy" id="159449"/>
    <lineage>
        <taxon>Bacteria</taxon>
        <taxon>Bacillati</taxon>
        <taxon>Actinomycetota</taxon>
        <taxon>Actinomycetes</taxon>
        <taxon>Kitasatosporales</taxon>
        <taxon>Streptomycetaceae</taxon>
        <taxon>Embleya</taxon>
    </lineage>
</organism>